<evidence type="ECO:0000256" key="1">
    <source>
        <dbReference type="SAM" id="Coils"/>
    </source>
</evidence>
<dbReference type="SUPFAM" id="SSF55797">
    <property type="entry name" value="PR-1-like"/>
    <property type="match status" value="1"/>
</dbReference>
<sequence length="712" mass="75586">MATKNMFRPRQVVAASALAAITVASLSACSTNNEQTENALKSASSPSAQGGSTGSAEEKQTPKKDSPKRQGKDQKEEASHPQQLPGVADTGTVGTPAESENNHSQGTADLSQNSQLQSLVPRQKTEGGTLNPATKVGGNSSLVQPVTVTRPGKNKQDQVAKSRPTSPAKPGAGEQAPDATQPSNPGGGTGEPGSDAQAALTEALEAARTSYSQAKNQAAQAEMILQGANAQLKQKQTKLAEVKAKLEAAKQKVEQVEERVAASRTATKNANAALLRAQVAANKSVEAALFRLEAVKAEVKKAVANVAEAKHVAQSARAVAQQRKAAAEEAKQVVVDTQAAYDSLEAEVPEGQSWPIGDWRKVSVHDRETLIAHMLMEKINSYREKAGLRPLVANHAADHASRTWAQFMAQEDNLIHASDLISGMDLKYIDGLKYIHAENIAWVGGGKWRSPLVLADEVFDAWKKSEWHNKNMLRDWSYQGLGVATTKTGGIYVAHRLYPVGELPESDSYKIASTRLIAGVDVTGDITYEGEKLGDNPGYIAGSENLPTEDPAGFINNATKQERLEEAQAKVDKAKAEAEKAQAVADSASASAEEAGSAQVQAEEASKQARQRQEIAETEIEKAKEEAAADPQVEEAQRQNDEAEARQAEAEEELDSAKQEEAAVAEEVVTAEGEEQEAQDIALAAADNAENAQKAAEAAAEKVAEAGQALED</sequence>
<feature type="compositionally biased region" description="Basic and acidic residues" evidence="2">
    <location>
        <begin position="635"/>
        <end position="661"/>
    </location>
</feature>
<keyword evidence="3" id="KW-0732">Signal</keyword>
<feature type="compositionally biased region" description="Low complexity" evidence="2">
    <location>
        <begin position="582"/>
        <end position="603"/>
    </location>
</feature>
<protein>
    <submittedName>
        <fullName evidence="5">CAP domain-containing protein</fullName>
    </submittedName>
</protein>
<dbReference type="PANTHER" id="PTHR15725">
    <property type="entry name" value="ZN-FINGER, C-X8-C-X5-C-X3-H TYPE-CONTAINING"/>
    <property type="match status" value="1"/>
</dbReference>
<dbReference type="InterPro" id="IPR035940">
    <property type="entry name" value="CAP_sf"/>
</dbReference>
<feature type="region of interest" description="Disordered" evidence="2">
    <location>
        <begin position="31"/>
        <end position="203"/>
    </location>
</feature>
<dbReference type="AlphaFoldDB" id="A0AB38XLZ8"/>
<organism evidence="5 6">
    <name type="scientific">Winkia neuii subsp. anitrata</name>
    <dbReference type="NCBI Taxonomy" id="29318"/>
    <lineage>
        <taxon>Bacteria</taxon>
        <taxon>Bacillati</taxon>
        <taxon>Actinomycetota</taxon>
        <taxon>Actinomycetes</taxon>
        <taxon>Actinomycetales</taxon>
        <taxon>Actinomycetaceae</taxon>
        <taxon>Winkia</taxon>
    </lineage>
</organism>
<feature type="region of interest" description="Disordered" evidence="2">
    <location>
        <begin position="533"/>
        <end position="554"/>
    </location>
</feature>
<proteinExistence type="predicted"/>
<keyword evidence="1" id="KW-0175">Coiled coil</keyword>
<feature type="compositionally biased region" description="Basic and acidic residues" evidence="2">
    <location>
        <begin position="56"/>
        <end position="79"/>
    </location>
</feature>
<feature type="compositionally biased region" description="Polar residues" evidence="2">
    <location>
        <begin position="98"/>
        <end position="147"/>
    </location>
</feature>
<feature type="compositionally biased region" description="Basic and acidic residues" evidence="2">
    <location>
        <begin position="604"/>
        <end position="627"/>
    </location>
</feature>
<evidence type="ECO:0000256" key="2">
    <source>
        <dbReference type="SAM" id="MobiDB-lite"/>
    </source>
</evidence>
<dbReference type="Pfam" id="PF00188">
    <property type="entry name" value="CAP"/>
    <property type="match status" value="1"/>
</dbReference>
<feature type="domain" description="SCP" evidence="4">
    <location>
        <begin position="377"/>
        <end position="489"/>
    </location>
</feature>
<feature type="signal peptide" evidence="3">
    <location>
        <begin position="1"/>
        <end position="30"/>
    </location>
</feature>
<feature type="chain" id="PRO_5044349985" evidence="3">
    <location>
        <begin position="31"/>
        <end position="712"/>
    </location>
</feature>
<dbReference type="PANTHER" id="PTHR15725:SF14">
    <property type="entry name" value="ZINC FINGER CCCH DOMAIN-CONTAINING PROTEIN 11A"/>
    <property type="match status" value="1"/>
</dbReference>
<evidence type="ECO:0000313" key="5">
    <source>
        <dbReference type="EMBL" id="WCE45252.1"/>
    </source>
</evidence>
<feature type="compositionally biased region" description="Polar residues" evidence="2">
    <location>
        <begin position="31"/>
        <end position="50"/>
    </location>
</feature>
<dbReference type="PROSITE" id="PS51257">
    <property type="entry name" value="PROKAR_LIPOPROTEIN"/>
    <property type="match status" value="1"/>
</dbReference>
<dbReference type="CDD" id="cd05379">
    <property type="entry name" value="CAP_bacterial"/>
    <property type="match status" value="1"/>
</dbReference>
<dbReference type="RefSeq" id="WP_048707418.1">
    <property type="nucleotide sequence ID" value="NZ_CP116394.1"/>
</dbReference>
<reference evidence="5" key="1">
    <citation type="submission" date="2023-01" db="EMBL/GenBank/DDBJ databases">
        <title>Comparative Genomic Analysis of the Clinically-Derived Winkia Strain NY0527 Provides Evidence into the Taxonomic Reassignment of Winkia neuii and Characterizes Their Virulence Traits.</title>
        <authorList>
            <person name="Cai X."/>
            <person name="Peng Y."/>
            <person name="Li M."/>
            <person name="Qiu Y."/>
            <person name="Wang Y."/>
            <person name="Xu L."/>
            <person name="Hou Q."/>
        </authorList>
    </citation>
    <scope>NUCLEOTIDE SEQUENCE</scope>
    <source>
        <strain evidence="5">NY0527</strain>
    </source>
</reference>
<accession>A0AB38XLZ8</accession>
<gene>
    <name evidence="5" type="ORF">PIG85_06160</name>
</gene>
<name>A0AB38XLZ8_9ACTO</name>
<feature type="coiled-coil region" evidence="1">
    <location>
        <begin position="292"/>
        <end position="347"/>
    </location>
</feature>
<feature type="region of interest" description="Disordered" evidence="2">
    <location>
        <begin position="582"/>
        <end position="712"/>
    </location>
</feature>
<evidence type="ECO:0000256" key="3">
    <source>
        <dbReference type="SAM" id="SignalP"/>
    </source>
</evidence>
<evidence type="ECO:0000313" key="6">
    <source>
        <dbReference type="Proteomes" id="UP001211044"/>
    </source>
</evidence>
<dbReference type="KEGG" id="wne:PIG85_06160"/>
<dbReference type="EMBL" id="CP116394">
    <property type="protein sequence ID" value="WCE45252.1"/>
    <property type="molecule type" value="Genomic_DNA"/>
</dbReference>
<dbReference type="Proteomes" id="UP001211044">
    <property type="component" value="Chromosome"/>
</dbReference>
<dbReference type="Gene3D" id="3.40.33.10">
    <property type="entry name" value="CAP"/>
    <property type="match status" value="1"/>
</dbReference>
<feature type="compositionally biased region" description="Low complexity" evidence="2">
    <location>
        <begin position="679"/>
        <end position="698"/>
    </location>
</feature>
<dbReference type="InterPro" id="IPR014044">
    <property type="entry name" value="CAP_dom"/>
</dbReference>
<evidence type="ECO:0000259" key="4">
    <source>
        <dbReference type="Pfam" id="PF00188"/>
    </source>
</evidence>